<feature type="domain" description="Immunoglobulin" evidence="6">
    <location>
        <begin position="1147"/>
        <end position="1274"/>
    </location>
</feature>
<feature type="domain" description="Immunoglobulin" evidence="6">
    <location>
        <begin position="79"/>
        <end position="171"/>
    </location>
</feature>
<feature type="domain" description="Immunoglobulin" evidence="6">
    <location>
        <begin position="172"/>
        <end position="253"/>
    </location>
</feature>
<evidence type="ECO:0000256" key="5">
    <source>
        <dbReference type="SAM" id="MobiDB-lite"/>
    </source>
</evidence>
<keyword evidence="8" id="KW-1185">Reference proteome</keyword>
<dbReference type="SMART" id="SM00409">
    <property type="entry name" value="IG"/>
    <property type="match status" value="11"/>
</dbReference>
<feature type="domain" description="Immunoglobulin" evidence="6">
    <location>
        <begin position="376"/>
        <end position="462"/>
    </location>
</feature>
<feature type="domain" description="Immunoglobulin" evidence="6">
    <location>
        <begin position="939"/>
        <end position="1028"/>
    </location>
</feature>
<gene>
    <name evidence="7" type="ORF">ROHU_014981</name>
</gene>
<evidence type="ECO:0000256" key="4">
    <source>
        <dbReference type="ARBA" id="ARBA00023319"/>
    </source>
</evidence>
<feature type="domain" description="Immunoglobulin" evidence="6">
    <location>
        <begin position="586"/>
        <end position="670"/>
    </location>
</feature>
<dbReference type="Gene3D" id="2.60.40.10">
    <property type="entry name" value="Immunoglobulins"/>
    <property type="match status" value="3"/>
</dbReference>
<evidence type="ECO:0000256" key="1">
    <source>
        <dbReference type="ARBA" id="ARBA00022729"/>
    </source>
</evidence>
<feature type="domain" description="Immunoglobulin" evidence="6">
    <location>
        <begin position="689"/>
        <end position="773"/>
    </location>
</feature>
<dbReference type="InterPro" id="IPR013783">
    <property type="entry name" value="Ig-like_fold"/>
</dbReference>
<proteinExistence type="predicted"/>
<dbReference type="PANTHER" id="PTHR44337">
    <property type="entry name" value="CARCINOEMBRYONIC ANTIGEN-RELATED CELL ADHESION MOLECULE 8"/>
    <property type="match status" value="1"/>
</dbReference>
<protein>
    <recommendedName>
        <fullName evidence="6">Immunoglobulin domain-containing protein</fullName>
    </recommendedName>
</protein>
<dbReference type="PANTHER" id="PTHR44337:SF20">
    <property type="entry name" value="CARCINOEMBRYONIC ANTIGEN-RELATED CELL ADHESION MOLECULE 5-RELATED"/>
    <property type="match status" value="1"/>
</dbReference>
<feature type="domain" description="Immunoglobulin" evidence="6">
    <location>
        <begin position="480"/>
        <end position="563"/>
    </location>
</feature>
<evidence type="ECO:0000313" key="8">
    <source>
        <dbReference type="Proteomes" id="UP000290572"/>
    </source>
</evidence>
<dbReference type="InterPro" id="IPR052598">
    <property type="entry name" value="IgSF_CEA-related"/>
</dbReference>
<evidence type="ECO:0000256" key="3">
    <source>
        <dbReference type="ARBA" id="ARBA00023180"/>
    </source>
</evidence>
<evidence type="ECO:0000313" key="7">
    <source>
        <dbReference type="EMBL" id="RXN34355.1"/>
    </source>
</evidence>
<dbReference type="EMBL" id="QBIY01011199">
    <property type="protein sequence ID" value="RXN34355.1"/>
    <property type="molecule type" value="Genomic_DNA"/>
</dbReference>
<keyword evidence="3" id="KW-0325">Glycoprotein</keyword>
<keyword evidence="4" id="KW-0393">Immunoglobulin domain</keyword>
<feature type="region of interest" description="Disordered" evidence="5">
    <location>
        <begin position="568"/>
        <end position="587"/>
    </location>
</feature>
<evidence type="ECO:0000259" key="6">
    <source>
        <dbReference type="SMART" id="SM00409"/>
    </source>
</evidence>
<accession>A0A498NQV3</accession>
<dbReference type="InterPro" id="IPR036179">
    <property type="entry name" value="Ig-like_dom_sf"/>
</dbReference>
<feature type="domain" description="Immunoglobulin" evidence="6">
    <location>
        <begin position="284"/>
        <end position="367"/>
    </location>
</feature>
<keyword evidence="1" id="KW-0732">Signal</keyword>
<feature type="domain" description="Immunoglobulin" evidence="6">
    <location>
        <begin position="829"/>
        <end position="915"/>
    </location>
</feature>
<name>A0A498NQV3_LABRO</name>
<reference evidence="7 8" key="1">
    <citation type="submission" date="2018-03" db="EMBL/GenBank/DDBJ databases">
        <title>Draft genome sequence of Rohu Carp (Labeo rohita).</title>
        <authorList>
            <person name="Das P."/>
            <person name="Kushwaha B."/>
            <person name="Joshi C.G."/>
            <person name="Kumar D."/>
            <person name="Nagpure N.S."/>
            <person name="Sahoo L."/>
            <person name="Das S.P."/>
            <person name="Bit A."/>
            <person name="Patnaik S."/>
            <person name="Meher P.K."/>
            <person name="Jayasankar P."/>
            <person name="Koringa P.G."/>
            <person name="Patel N.V."/>
            <person name="Hinsu A.T."/>
            <person name="Kumar R."/>
            <person name="Pandey M."/>
            <person name="Agarwal S."/>
            <person name="Srivastava S."/>
            <person name="Singh M."/>
            <person name="Iquebal M.A."/>
            <person name="Jaiswal S."/>
            <person name="Angadi U.B."/>
            <person name="Kumar N."/>
            <person name="Raza M."/>
            <person name="Shah T.M."/>
            <person name="Rai A."/>
            <person name="Jena J.K."/>
        </authorList>
    </citation>
    <scope>NUCLEOTIDE SEQUENCE [LARGE SCALE GENOMIC DNA]</scope>
    <source>
        <strain evidence="7">DASCIFA01</strain>
        <tissue evidence="7">Testis</tissue>
    </source>
</reference>
<comment type="caution">
    <text evidence="7">The sequence shown here is derived from an EMBL/GenBank/DDBJ whole genome shotgun (WGS) entry which is preliminary data.</text>
</comment>
<dbReference type="STRING" id="84645.A0A498NQV3"/>
<feature type="compositionally biased region" description="Basic and acidic residues" evidence="5">
    <location>
        <begin position="568"/>
        <end position="585"/>
    </location>
</feature>
<organism evidence="7 8">
    <name type="scientific">Labeo rohita</name>
    <name type="common">Indian major carp</name>
    <name type="synonym">Cyprinus rohita</name>
    <dbReference type="NCBI Taxonomy" id="84645"/>
    <lineage>
        <taxon>Eukaryota</taxon>
        <taxon>Metazoa</taxon>
        <taxon>Chordata</taxon>
        <taxon>Craniata</taxon>
        <taxon>Vertebrata</taxon>
        <taxon>Euteleostomi</taxon>
        <taxon>Actinopterygii</taxon>
        <taxon>Neopterygii</taxon>
        <taxon>Teleostei</taxon>
        <taxon>Ostariophysi</taxon>
        <taxon>Cypriniformes</taxon>
        <taxon>Cyprinidae</taxon>
        <taxon>Labeoninae</taxon>
        <taxon>Labeonini</taxon>
        <taxon>Labeo</taxon>
    </lineage>
</organism>
<evidence type="ECO:0000256" key="2">
    <source>
        <dbReference type="ARBA" id="ARBA00023157"/>
    </source>
</evidence>
<dbReference type="SUPFAM" id="SSF48726">
    <property type="entry name" value="Immunoglobulin"/>
    <property type="match status" value="2"/>
</dbReference>
<dbReference type="Proteomes" id="UP000290572">
    <property type="component" value="Unassembled WGS sequence"/>
</dbReference>
<sequence>MVIKMFAFESSSGPALLQKSLYEKGRCSVVVQDCLQWGTQFTLTIFDNKKPVPDLLYKKTDLKSECETEKPPEEQRSTTVSVAGKKGGSVTLPCEIEAKEIFRISLNSRSKTIPVCQTEECRGRVFKQGSCDIVIKDLIFTDAGKYILRVFYHNDQPEPKQKIRDYQLHVHGEIAVKTGEELKLDVLLPNADKVQHQSTRGTEWVEDWGTTDGVQNKRMTISDGNLIISAFTANDAGTYRILDSEGNILIIVTVTESSTESKKKTDSTDKDKTGDTEYQVQSTPISVTGEKGGNVTLTCECEANEILDIILSSRSENIPVCQNEECSGRVFKKGNCHIIIKDLRLNDAGKYFVNVYYRNNETELERQIRTYQLHIDDEISVKIGEELKLDVLLPDVDKVEHQSRRSTEWMEVWRSGNGVQSERMIISDRNLIISNFTARDAGTYRVLEPGKEILITVKVRVSKEKLDDTDKGKTDDTKYYHEISVKTGEEHKLDVLSNANQVVHWAKNKTRWRELWSKSNGAQSDQLTDSDGTLTIKEFTDNDAGTYRVLDNEGEILITVTVRASDTKSKGKRYTNDDKTDDTQQHNEISVKIGEVLKLDVLLPNADKVQHQSRGSTEWKEVWKRSGGVQSDLMTNTDGILIIRKFMADDAGTYRVLDFERNMLITVTVTVSGTESKGKLNYMDTDKPNDEISVEIGKQLKLDILLPNADKVEHQTEKSTGLMAVWSRSNVVWSDRLTNRDGNLIISEFAPSDAGTYIVLDSEGELLITLTVKASGSQRKHKGSNNSHDRVFFDIAARLTFVMSSNKDSNIKCSTKLYPEGVTKLRLIQGEISVTIGEKLKLDVLLTNTKKVVHQNKISTEWMVVWKRKGGVKSDGFTVSDGNLTINALKVSDAGTYRALDFDDEILITVTVTVSGTDSKGNHRDDDKTDDTLHVQITSIHVPAKKGGNATLLCGFKNKDIFDVILKKMSKDIPVCKTDKCEGRIFKNGVCDIIIKDLRLSDAGKHILRVYYRNDQAEQERHTWYSLYHLHIDASISVKMGEELKLDVLLTNADKLETNSSGEWREVWNRRDGVLDRHMTDTDGNLTISVFTANDTGTYRVLDSVGEILITVTVTGYSIQSKEKLDDDDNDDKSNGSKYNASIQGSSDLLRVRMGESISLNCSMTNRYEINWYHLTSEQQLDLLISAEKDEVSVKIGEELKLDVLSNADKVQHQNKTSTEWTEIWSRSDTVQSERLTDTDGNLSINNFTASDAGTYRVLDSKGEILITVTVTVTAERNSAEI</sequence>
<keyword evidence="2" id="KW-1015">Disulfide bond</keyword>
<dbReference type="InterPro" id="IPR003599">
    <property type="entry name" value="Ig_sub"/>
</dbReference>
<feature type="domain" description="Immunoglobulin" evidence="6">
    <location>
        <begin position="1033"/>
        <end position="1115"/>
    </location>
</feature>